<keyword evidence="4" id="KW-1185">Reference proteome</keyword>
<dbReference type="SUPFAM" id="SSF52266">
    <property type="entry name" value="SGNH hydrolase"/>
    <property type="match status" value="1"/>
</dbReference>
<gene>
    <name evidence="3" type="ORF">HNQ67_001644</name>
</gene>
<dbReference type="GO" id="GO:0016788">
    <property type="term" value="F:hydrolase activity, acting on ester bonds"/>
    <property type="evidence" value="ECO:0007669"/>
    <property type="project" value="UniProtKB-ARBA"/>
</dbReference>
<dbReference type="RefSeq" id="WP_183254256.1">
    <property type="nucleotide sequence ID" value="NZ_BAAAFF010000002.1"/>
</dbReference>
<organism evidence="3 4">
    <name type="scientific">Brevundimonas basaltis</name>
    <dbReference type="NCBI Taxonomy" id="472166"/>
    <lineage>
        <taxon>Bacteria</taxon>
        <taxon>Pseudomonadati</taxon>
        <taxon>Pseudomonadota</taxon>
        <taxon>Alphaproteobacteria</taxon>
        <taxon>Caulobacterales</taxon>
        <taxon>Caulobacteraceae</taxon>
        <taxon>Brevundimonas</taxon>
    </lineage>
</organism>
<dbReference type="Pfam" id="PF13472">
    <property type="entry name" value="Lipase_GDSL_2"/>
    <property type="match status" value="1"/>
</dbReference>
<dbReference type="Proteomes" id="UP000566663">
    <property type="component" value="Unassembled WGS sequence"/>
</dbReference>
<dbReference type="InterPro" id="IPR036514">
    <property type="entry name" value="SGNH_hydro_sf"/>
</dbReference>
<protein>
    <submittedName>
        <fullName evidence="3">Lysophospholipase L1-like esterase</fullName>
    </submittedName>
</protein>
<proteinExistence type="predicted"/>
<keyword evidence="1" id="KW-0732">Signal</keyword>
<comment type="caution">
    <text evidence="3">The sequence shown here is derived from an EMBL/GenBank/DDBJ whole genome shotgun (WGS) entry which is preliminary data.</text>
</comment>
<feature type="signal peptide" evidence="1">
    <location>
        <begin position="1"/>
        <end position="20"/>
    </location>
</feature>
<evidence type="ECO:0000256" key="1">
    <source>
        <dbReference type="SAM" id="SignalP"/>
    </source>
</evidence>
<dbReference type="InterPro" id="IPR013830">
    <property type="entry name" value="SGNH_hydro"/>
</dbReference>
<accession>A0A7W8MGX4</accession>
<evidence type="ECO:0000313" key="4">
    <source>
        <dbReference type="Proteomes" id="UP000566663"/>
    </source>
</evidence>
<evidence type="ECO:0000259" key="2">
    <source>
        <dbReference type="Pfam" id="PF13472"/>
    </source>
</evidence>
<feature type="chain" id="PRO_5031138122" evidence="1">
    <location>
        <begin position="21"/>
        <end position="420"/>
    </location>
</feature>
<reference evidence="3 4" key="1">
    <citation type="submission" date="2020-08" db="EMBL/GenBank/DDBJ databases">
        <title>Genomic Encyclopedia of Type Strains, Phase IV (KMG-IV): sequencing the most valuable type-strain genomes for metagenomic binning, comparative biology and taxonomic classification.</title>
        <authorList>
            <person name="Goeker M."/>
        </authorList>
    </citation>
    <scope>NUCLEOTIDE SEQUENCE [LARGE SCALE GENOMIC DNA]</scope>
    <source>
        <strain evidence="3 4">DSM 25335</strain>
    </source>
</reference>
<name>A0A7W8MGX4_9CAUL</name>
<dbReference type="Gene3D" id="2.60.120.1360">
    <property type="match status" value="1"/>
</dbReference>
<dbReference type="AlphaFoldDB" id="A0A7W8MGX4"/>
<sequence>MRTALGALVAMVLAAPPVLAQTPYEAAPALEPGRGVCPAGVCQPAGLRQFFEALAAIDAGGSRARPVHILQLGDSHTAGDRITGKLRAELQREFGRGGRGVLPPGIPYDGYAPFHVAVGSTGWMTEQAPLQPPAGAPAPRMGLSGARSVAAGDAVMGFELEPGFEVTRVGVCGRARGPGPGLAVEVDGVVRPMDFNGAGPDAEVCREMRLGRPADDVRLRPLGDGVVIESVRLEKAGPGLVVSNLGRVGATIRDLASRDEATVAVELATWRPDLIILAYGANEGFDDALDAAAYEALLRGQLARLRRLAPRASLMILGAPDGQRAGVTGGCSADGQRAPPPSLAVVRDVQRRVAADMGVAFWDWHGRMGGDCSADRLALMADPYVRGDRVHFTGAGADWIGGMLAGDLMAAYGAWTVSER</sequence>
<dbReference type="EMBL" id="JACHFZ010000003">
    <property type="protein sequence ID" value="MBB5292124.1"/>
    <property type="molecule type" value="Genomic_DNA"/>
</dbReference>
<dbReference type="Gene3D" id="3.40.50.1110">
    <property type="entry name" value="SGNH hydrolase"/>
    <property type="match status" value="1"/>
</dbReference>
<evidence type="ECO:0000313" key="3">
    <source>
        <dbReference type="EMBL" id="MBB5292124.1"/>
    </source>
</evidence>
<feature type="domain" description="SGNH hydrolase-type esterase" evidence="2">
    <location>
        <begin position="232"/>
        <end position="398"/>
    </location>
</feature>